<name>A0ABV8NNM5_9SPHI</name>
<dbReference type="SUPFAM" id="SSF53383">
    <property type="entry name" value="PLP-dependent transferases"/>
    <property type="match status" value="1"/>
</dbReference>
<comment type="caution">
    <text evidence="3">The sequence shown here is derived from an EMBL/GenBank/DDBJ whole genome shotgun (WGS) entry which is preliminary data.</text>
</comment>
<reference evidence="4" key="1">
    <citation type="journal article" date="2019" name="Int. J. Syst. Evol. Microbiol.">
        <title>The Global Catalogue of Microorganisms (GCM) 10K type strain sequencing project: providing services to taxonomists for standard genome sequencing and annotation.</title>
        <authorList>
            <consortium name="The Broad Institute Genomics Platform"/>
            <consortium name="The Broad Institute Genome Sequencing Center for Infectious Disease"/>
            <person name="Wu L."/>
            <person name="Ma J."/>
        </authorList>
    </citation>
    <scope>NUCLEOTIDE SEQUENCE [LARGE SCALE GENOMIC DNA]</scope>
    <source>
        <strain evidence="4">CCM 8689</strain>
    </source>
</reference>
<dbReference type="InterPro" id="IPR000192">
    <property type="entry name" value="Aminotrans_V_dom"/>
</dbReference>
<dbReference type="PANTHER" id="PTHR43586:SF15">
    <property type="entry name" value="BLR3095 PROTEIN"/>
    <property type="match status" value="1"/>
</dbReference>
<dbReference type="RefSeq" id="WP_378961853.1">
    <property type="nucleotide sequence ID" value="NZ_JBHRXC010000016.1"/>
</dbReference>
<accession>A0ABV8NNM5</accession>
<dbReference type="InterPro" id="IPR015424">
    <property type="entry name" value="PyrdxlP-dep_Trfase"/>
</dbReference>
<dbReference type="PANTHER" id="PTHR43586">
    <property type="entry name" value="CYSTEINE DESULFURASE"/>
    <property type="match status" value="1"/>
</dbReference>
<dbReference type="InterPro" id="IPR015421">
    <property type="entry name" value="PyrdxlP-dep_Trfase_major"/>
</dbReference>
<dbReference type="Gene3D" id="3.40.640.10">
    <property type="entry name" value="Type I PLP-dependent aspartate aminotransferase-like (Major domain)"/>
    <property type="match status" value="1"/>
</dbReference>
<protein>
    <submittedName>
        <fullName evidence="3">Aminotransferase class V-fold PLP-dependent enzyme</fullName>
    </submittedName>
</protein>
<gene>
    <name evidence="3" type="ORF">ACFOUY_15315</name>
</gene>
<evidence type="ECO:0000313" key="3">
    <source>
        <dbReference type="EMBL" id="MFC4198074.1"/>
    </source>
</evidence>
<keyword evidence="1" id="KW-0663">Pyridoxal phosphate</keyword>
<organism evidence="3 4">
    <name type="scientific">Pedobacter jamesrossensis</name>
    <dbReference type="NCBI Taxonomy" id="1908238"/>
    <lineage>
        <taxon>Bacteria</taxon>
        <taxon>Pseudomonadati</taxon>
        <taxon>Bacteroidota</taxon>
        <taxon>Sphingobacteriia</taxon>
        <taxon>Sphingobacteriales</taxon>
        <taxon>Sphingobacteriaceae</taxon>
        <taxon>Pedobacter</taxon>
    </lineage>
</organism>
<feature type="domain" description="Aminotransferase class V" evidence="2">
    <location>
        <begin position="52"/>
        <end position="351"/>
    </location>
</feature>
<evidence type="ECO:0000259" key="2">
    <source>
        <dbReference type="Pfam" id="PF00266"/>
    </source>
</evidence>
<proteinExistence type="predicted"/>
<dbReference type="Pfam" id="PF00266">
    <property type="entry name" value="Aminotran_5"/>
    <property type="match status" value="1"/>
</dbReference>
<dbReference type="InterPro" id="IPR015422">
    <property type="entry name" value="PyrdxlP-dep_Trfase_small"/>
</dbReference>
<evidence type="ECO:0000313" key="4">
    <source>
        <dbReference type="Proteomes" id="UP001595792"/>
    </source>
</evidence>
<sequence length="356" mass="40537">MNFLQNFPILENYIYLNTANSGLLSKDISVWRNEHDSDFIENGSIFRMNNLDVMERLRINLSNIFSVGKDNIFLSPNFSTGFNTILNGLDNNHRFLLLEEDYPSVSYPVTSRGFDFFEVPIDANLEENILNAIEKFKPSVFAFSMVQYISGIRMQSDFIIKLKSNFPDLLLIADGTQFTGTTIFNFETSGLDALIGSGYKWLLGGYGNGYLFLSEQIKNLLYPNGKNAKLPTAPFLSGKNYLSLCLEPGHLDSLTFGSLNQSLDYLKNIGFNFIEEKCAELSNKARIELYSRGLIPEWMLARKEQSTIISIPLKNEIVKKLENVKILCSARGKGIRISFHFYNTENDLNRFLEALY</sequence>
<dbReference type="Proteomes" id="UP001595792">
    <property type="component" value="Unassembled WGS sequence"/>
</dbReference>
<keyword evidence="3" id="KW-0808">Transferase</keyword>
<keyword evidence="3" id="KW-0032">Aminotransferase</keyword>
<dbReference type="GO" id="GO:0008483">
    <property type="term" value="F:transaminase activity"/>
    <property type="evidence" value="ECO:0007669"/>
    <property type="project" value="UniProtKB-KW"/>
</dbReference>
<evidence type="ECO:0000256" key="1">
    <source>
        <dbReference type="ARBA" id="ARBA00022898"/>
    </source>
</evidence>
<keyword evidence="4" id="KW-1185">Reference proteome</keyword>
<dbReference type="Gene3D" id="3.90.1150.10">
    <property type="entry name" value="Aspartate Aminotransferase, domain 1"/>
    <property type="match status" value="1"/>
</dbReference>
<dbReference type="EMBL" id="JBHSBY010000133">
    <property type="protein sequence ID" value="MFC4198074.1"/>
    <property type="molecule type" value="Genomic_DNA"/>
</dbReference>